<feature type="region of interest" description="Disordered" evidence="1">
    <location>
        <begin position="258"/>
        <end position="299"/>
    </location>
</feature>
<keyword evidence="3" id="KW-1185">Reference proteome</keyword>
<dbReference type="Proteomes" id="UP000521943">
    <property type="component" value="Unassembled WGS sequence"/>
</dbReference>
<reference evidence="2 3" key="1">
    <citation type="submission" date="2020-07" db="EMBL/GenBank/DDBJ databases">
        <title>Comparative genomics of pyrophilous fungi reveals a link between fire events and developmental genes.</title>
        <authorList>
            <consortium name="DOE Joint Genome Institute"/>
            <person name="Steindorff A.S."/>
            <person name="Carver A."/>
            <person name="Calhoun S."/>
            <person name="Stillman K."/>
            <person name="Liu H."/>
            <person name="Lipzen A."/>
            <person name="Pangilinan J."/>
            <person name="Labutti K."/>
            <person name="Bruns T.D."/>
            <person name="Grigoriev I.V."/>
        </authorList>
    </citation>
    <scope>NUCLEOTIDE SEQUENCE [LARGE SCALE GENOMIC DNA]</scope>
    <source>
        <strain evidence="2 3">CBS 144469</strain>
    </source>
</reference>
<evidence type="ECO:0000313" key="3">
    <source>
        <dbReference type="Proteomes" id="UP000521943"/>
    </source>
</evidence>
<feature type="compositionally biased region" description="Basic residues" evidence="1">
    <location>
        <begin position="73"/>
        <end position="83"/>
    </location>
</feature>
<accession>A0A8H6HI63</accession>
<feature type="region of interest" description="Disordered" evidence="1">
    <location>
        <begin position="73"/>
        <end position="112"/>
    </location>
</feature>
<dbReference type="AlphaFoldDB" id="A0A8H6HI63"/>
<organism evidence="2 3">
    <name type="scientific">Ephemerocybe angulata</name>
    <dbReference type="NCBI Taxonomy" id="980116"/>
    <lineage>
        <taxon>Eukaryota</taxon>
        <taxon>Fungi</taxon>
        <taxon>Dikarya</taxon>
        <taxon>Basidiomycota</taxon>
        <taxon>Agaricomycotina</taxon>
        <taxon>Agaricomycetes</taxon>
        <taxon>Agaricomycetidae</taxon>
        <taxon>Agaricales</taxon>
        <taxon>Agaricineae</taxon>
        <taxon>Psathyrellaceae</taxon>
        <taxon>Ephemerocybe</taxon>
    </lineage>
</organism>
<protein>
    <submittedName>
        <fullName evidence="2">Uncharacterized protein</fullName>
    </submittedName>
</protein>
<name>A0A8H6HI63_9AGAR</name>
<feature type="compositionally biased region" description="Basic and acidic residues" evidence="1">
    <location>
        <begin position="84"/>
        <end position="98"/>
    </location>
</feature>
<comment type="caution">
    <text evidence="2">The sequence shown here is derived from an EMBL/GenBank/DDBJ whole genome shotgun (WGS) entry which is preliminary data.</text>
</comment>
<sequence>MKDVRALKDHEARVMTIESRCCYDVEWFHPAIAYRSPRRGCIGVSRYAEPKPLLDGEVTMGSEAWRECVMGARRTRRQSSKNPRRYDLSGKAKVEGGKAHSRTSGDNRAPAQGTMKWCATESVGGFAQSQSPARRIGWLRRALINIDNEPPTTFVKFGDTRRRGAGSKVNLKRQKALGSRSKYSRSPYLRIPFPLHLSIAVPTVERKPRLMSGTTSGSVGRQECTRQRERYRGMTQSTVHHGGHLAGIKRIADIERAQRSNRRLDEEGGDRCPGRNEERSHAGELLDNIDKTSDRGGEA</sequence>
<dbReference type="EMBL" id="JACGCI010000087">
    <property type="protein sequence ID" value="KAF6746831.1"/>
    <property type="molecule type" value="Genomic_DNA"/>
</dbReference>
<evidence type="ECO:0000313" key="2">
    <source>
        <dbReference type="EMBL" id="KAF6746831.1"/>
    </source>
</evidence>
<gene>
    <name evidence="2" type="ORF">DFP72DRAFT_854889</name>
</gene>
<evidence type="ECO:0000256" key="1">
    <source>
        <dbReference type="SAM" id="MobiDB-lite"/>
    </source>
</evidence>
<proteinExistence type="predicted"/>